<evidence type="ECO:0000259" key="1">
    <source>
        <dbReference type="PROSITE" id="PS50994"/>
    </source>
</evidence>
<dbReference type="InterPro" id="IPR012337">
    <property type="entry name" value="RNaseH-like_sf"/>
</dbReference>
<dbReference type="PROSITE" id="PS50994">
    <property type="entry name" value="INTEGRASE"/>
    <property type="match status" value="1"/>
</dbReference>
<dbReference type="GO" id="GO:0003676">
    <property type="term" value="F:nucleic acid binding"/>
    <property type="evidence" value="ECO:0007669"/>
    <property type="project" value="InterPro"/>
</dbReference>
<dbReference type="STRING" id="8187.ENSLCAP00010017507"/>
<dbReference type="Pfam" id="PF00665">
    <property type="entry name" value="rve"/>
    <property type="match status" value="1"/>
</dbReference>
<proteinExistence type="predicted"/>
<name>A0A4W6CYI1_LATCA</name>
<dbReference type="Gene3D" id="3.30.420.10">
    <property type="entry name" value="Ribonuclease H-like superfamily/Ribonuclease H"/>
    <property type="match status" value="1"/>
</dbReference>
<dbReference type="PANTHER" id="PTHR37984">
    <property type="entry name" value="PROTEIN CBG26694"/>
    <property type="match status" value="1"/>
</dbReference>
<reference evidence="3" key="1">
    <citation type="submission" date="2015-09" db="EMBL/GenBank/DDBJ databases">
        <authorList>
            <person name="Sai Rama Sridatta P."/>
        </authorList>
    </citation>
    <scope>NUCLEOTIDE SEQUENCE [LARGE SCALE GENOMIC DNA]</scope>
</reference>
<dbReference type="InterPro" id="IPR050951">
    <property type="entry name" value="Retrovirus_Pol_polyprotein"/>
</dbReference>
<dbReference type="Pfam" id="PF24626">
    <property type="entry name" value="SH3_Tf2-1"/>
    <property type="match status" value="1"/>
</dbReference>
<dbReference type="InterPro" id="IPR036397">
    <property type="entry name" value="RNaseH_sf"/>
</dbReference>
<keyword evidence="3" id="KW-1185">Reference proteome</keyword>
<sequence>MAKDTKEFVAACPTCSQCKAGNRPPAGELLPLPVPGRPWSHIALDFVTGLPPSKGKTVILTVVDRFSKAAHFIALNKLPSAFETAQLMIKHVFRLHGLPKDIVSDRGPQFISQVWRAFCSAFGTTASLSSGFHPQTNGQAERTNQDLETALRCVCARRQFSWSTDLPWVEYAHNSLTSSASGLSPFECSLGYQPPLFPEEEAEVAVPSVQHHYRRCRRIWREARAALLRSSASNKRLADRHRSVAPTYTEGQSVWLSTTNIKLRTESKKLSPRFIGPFEITKVINPVAVKLRLP</sequence>
<feature type="domain" description="Integrase catalytic" evidence="1">
    <location>
        <begin position="34"/>
        <end position="193"/>
    </location>
</feature>
<dbReference type="InParanoid" id="A0A4W6CYI1"/>
<evidence type="ECO:0000313" key="3">
    <source>
        <dbReference type="Proteomes" id="UP000314980"/>
    </source>
</evidence>
<protein>
    <recommendedName>
        <fullName evidence="1">Integrase catalytic domain-containing protein</fullName>
    </recommendedName>
</protein>
<dbReference type="PANTHER" id="PTHR37984:SF15">
    <property type="entry name" value="INTEGRASE CATALYTIC DOMAIN-CONTAINING PROTEIN"/>
    <property type="match status" value="1"/>
</dbReference>
<dbReference type="GeneTree" id="ENSGT00940000176279"/>
<dbReference type="FunFam" id="3.30.420.10:FF:000032">
    <property type="entry name" value="Retrovirus-related Pol polyprotein from transposon 297-like Protein"/>
    <property type="match status" value="1"/>
</dbReference>
<dbReference type="Ensembl" id="ENSLCAT00010017877.1">
    <property type="protein sequence ID" value="ENSLCAP00010017507.1"/>
    <property type="gene ID" value="ENSLCAG00010008316.1"/>
</dbReference>
<reference evidence="2" key="2">
    <citation type="submission" date="2025-08" db="UniProtKB">
        <authorList>
            <consortium name="Ensembl"/>
        </authorList>
    </citation>
    <scope>IDENTIFICATION</scope>
</reference>
<evidence type="ECO:0000313" key="2">
    <source>
        <dbReference type="Ensembl" id="ENSLCAP00010017507.1"/>
    </source>
</evidence>
<organism evidence="2 3">
    <name type="scientific">Lates calcarifer</name>
    <name type="common">Barramundi</name>
    <name type="synonym">Holocentrus calcarifer</name>
    <dbReference type="NCBI Taxonomy" id="8187"/>
    <lineage>
        <taxon>Eukaryota</taxon>
        <taxon>Metazoa</taxon>
        <taxon>Chordata</taxon>
        <taxon>Craniata</taxon>
        <taxon>Vertebrata</taxon>
        <taxon>Euteleostomi</taxon>
        <taxon>Actinopterygii</taxon>
        <taxon>Neopterygii</taxon>
        <taxon>Teleostei</taxon>
        <taxon>Neoteleostei</taxon>
        <taxon>Acanthomorphata</taxon>
        <taxon>Carangaria</taxon>
        <taxon>Carangaria incertae sedis</taxon>
        <taxon>Centropomidae</taxon>
        <taxon>Lates</taxon>
    </lineage>
</organism>
<dbReference type="InterPro" id="IPR001584">
    <property type="entry name" value="Integrase_cat-core"/>
</dbReference>
<dbReference type="InterPro" id="IPR056924">
    <property type="entry name" value="SH3_Tf2-1"/>
</dbReference>
<dbReference type="Proteomes" id="UP000314980">
    <property type="component" value="Unassembled WGS sequence"/>
</dbReference>
<dbReference type="AlphaFoldDB" id="A0A4W6CYI1"/>
<dbReference type="SUPFAM" id="SSF53098">
    <property type="entry name" value="Ribonuclease H-like"/>
    <property type="match status" value="1"/>
</dbReference>
<accession>A0A4W6CYI1</accession>
<dbReference type="GO" id="GO:0015074">
    <property type="term" value="P:DNA integration"/>
    <property type="evidence" value="ECO:0007669"/>
    <property type="project" value="InterPro"/>
</dbReference>
<reference evidence="2" key="3">
    <citation type="submission" date="2025-09" db="UniProtKB">
        <authorList>
            <consortium name="Ensembl"/>
        </authorList>
    </citation>
    <scope>IDENTIFICATION</scope>
</reference>